<feature type="domain" description="Ubinuclein middle" evidence="4">
    <location>
        <begin position="235"/>
        <end position="336"/>
    </location>
</feature>
<protein>
    <submittedName>
        <fullName evidence="5">Putative ubinuclein nuclear protein</fullName>
    </submittedName>
</protein>
<dbReference type="PANTHER" id="PTHR21669:SF28">
    <property type="entry name" value="YEMANUCLEIN"/>
    <property type="match status" value="1"/>
</dbReference>
<feature type="compositionally biased region" description="Low complexity" evidence="2">
    <location>
        <begin position="207"/>
        <end position="220"/>
    </location>
</feature>
<evidence type="ECO:0000256" key="1">
    <source>
        <dbReference type="ARBA" id="ARBA00022553"/>
    </source>
</evidence>
<evidence type="ECO:0000256" key="2">
    <source>
        <dbReference type="SAM" id="MobiDB-lite"/>
    </source>
</evidence>
<feature type="region of interest" description="Disordered" evidence="2">
    <location>
        <begin position="411"/>
        <end position="550"/>
    </location>
</feature>
<feature type="compositionally biased region" description="Polar residues" evidence="2">
    <location>
        <begin position="526"/>
        <end position="535"/>
    </location>
</feature>
<dbReference type="AlphaFoldDB" id="A0A2R5LEE0"/>
<dbReference type="GO" id="GO:0006325">
    <property type="term" value="P:chromatin organization"/>
    <property type="evidence" value="ECO:0007669"/>
    <property type="project" value="TreeGrafter"/>
</dbReference>
<feature type="domain" description="Hpc2-related" evidence="3">
    <location>
        <begin position="97"/>
        <end position="145"/>
    </location>
</feature>
<feature type="compositionally biased region" description="Basic and acidic residues" evidence="2">
    <location>
        <begin position="171"/>
        <end position="184"/>
    </location>
</feature>
<feature type="region of interest" description="Disordered" evidence="2">
    <location>
        <begin position="78"/>
        <end position="97"/>
    </location>
</feature>
<dbReference type="Pfam" id="PF14075">
    <property type="entry name" value="UBN_AB"/>
    <property type="match status" value="2"/>
</dbReference>
<evidence type="ECO:0000259" key="4">
    <source>
        <dbReference type="Pfam" id="PF14075"/>
    </source>
</evidence>
<dbReference type="Pfam" id="PF08729">
    <property type="entry name" value="HUN"/>
    <property type="match status" value="1"/>
</dbReference>
<sequence>MAEARRVQLQNAHQVPNKKKSVDNSPTKRFSLTLGESTADSCPEFSYSDLLKCSREPAKAKEDPFDEDVDKMREIARQLEERYGPKPTGKKKHKGGRRWEDYIDRGMGYDETDPFIDNEEAYDELVPSTLTTKHGGFYINTGELEFRDLSGSDEDDFKGEPRQRKRRRRRAEGADVPPRKEGNRGRKPAAVPPPVRESAPVEDPVKASSSSNSSGGVNNNAVATEEEGAAARPALPENLPTDLEEVVKRLKQAAHLSGEGKCKFFRGPVNQMLLSVELRARELGPAQRSSVFAHLASFLPCTKETLLKRAKKLRLDQEDGKLREPLRRLREAVAERIGTPAGGSTGTATLDDQLRELLCDAVRIKLRCYEVSKMRTQSAEDYLRHFLDAEVRTLWPEGVITARTLLQESSTAHSYLTSKPRGSKPAPLPPPASTPPTTATTSVTPNPISVPTSICTPSPAPLPVSPSTSSVPTVTPNLNATSPLPQRKRPPPEAVPEQSPKRPEDPGGPFLASHMLDRIIAASLGNFPSSSTSEPTRPVHEPPVSSSSLPLQSYAFLEAFKRSLEEGPRVPPTARPRAPEPLEGMKGFPYPAPLPQYQGVSRTRPVASDRMQWRGAPTAHEASVGAPRLSQPRYGYAEGLHGHPYTRPAHQGAPPPPSRVP</sequence>
<accession>A0A2R5LEE0</accession>
<feature type="compositionally biased region" description="Low complexity" evidence="2">
    <location>
        <begin position="465"/>
        <end position="476"/>
    </location>
</feature>
<dbReference type="EMBL" id="GGLE01003755">
    <property type="protein sequence ID" value="MBY07881.1"/>
    <property type="molecule type" value="Transcribed_RNA"/>
</dbReference>
<feature type="domain" description="Ubinuclein middle" evidence="4">
    <location>
        <begin position="350"/>
        <end position="405"/>
    </location>
</feature>
<dbReference type="GO" id="GO:0005634">
    <property type="term" value="C:nucleus"/>
    <property type="evidence" value="ECO:0007669"/>
    <property type="project" value="TreeGrafter"/>
</dbReference>
<organism evidence="5">
    <name type="scientific">Ornithodoros turicata</name>
    <dbReference type="NCBI Taxonomy" id="34597"/>
    <lineage>
        <taxon>Eukaryota</taxon>
        <taxon>Metazoa</taxon>
        <taxon>Ecdysozoa</taxon>
        <taxon>Arthropoda</taxon>
        <taxon>Chelicerata</taxon>
        <taxon>Arachnida</taxon>
        <taxon>Acari</taxon>
        <taxon>Parasitiformes</taxon>
        <taxon>Ixodida</taxon>
        <taxon>Ixodoidea</taxon>
        <taxon>Argasidae</taxon>
        <taxon>Ornithodorinae</taxon>
        <taxon>Ornithodoros</taxon>
    </lineage>
</organism>
<keyword evidence="1" id="KW-0597">Phosphoprotein</keyword>
<feature type="region of interest" description="Disordered" evidence="2">
    <location>
        <begin position="564"/>
        <end position="661"/>
    </location>
</feature>
<dbReference type="InterPro" id="IPR026947">
    <property type="entry name" value="UBN_middle_dom"/>
</dbReference>
<feature type="compositionally biased region" description="Polar residues" evidence="2">
    <location>
        <begin position="23"/>
        <end position="35"/>
    </location>
</feature>
<dbReference type="InterPro" id="IPR014840">
    <property type="entry name" value="HRD"/>
</dbReference>
<reference evidence="5" key="1">
    <citation type="submission" date="2018-03" db="EMBL/GenBank/DDBJ databases">
        <title>The relapsing fever spirochete Borrelia turicatae persists in the highly oxidative environment of its soft-bodied tick vector.</title>
        <authorList>
            <person name="Bourret T.J."/>
            <person name="Boyle W.K."/>
            <person name="Valenzuela J.G."/>
            <person name="Oliveira F."/>
            <person name="Lopez J.E."/>
        </authorList>
    </citation>
    <scope>NUCLEOTIDE SEQUENCE</scope>
    <source>
        <strain evidence="5">Kansas strain/isolate</strain>
        <tissue evidence="5">Salivary glands</tissue>
    </source>
</reference>
<feature type="region of interest" description="Disordered" evidence="2">
    <location>
        <begin position="1"/>
        <end position="35"/>
    </location>
</feature>
<feature type="region of interest" description="Disordered" evidence="2">
    <location>
        <begin position="144"/>
        <end position="220"/>
    </location>
</feature>
<evidence type="ECO:0000313" key="5">
    <source>
        <dbReference type="EMBL" id="MBY07881.1"/>
    </source>
</evidence>
<evidence type="ECO:0000259" key="3">
    <source>
        <dbReference type="Pfam" id="PF08729"/>
    </source>
</evidence>
<name>A0A2R5LEE0_9ACAR</name>
<proteinExistence type="predicted"/>
<dbReference type="PANTHER" id="PTHR21669">
    <property type="entry name" value="CAPZ-INTERACTING PROTEIN AND RELATED PROTEINS"/>
    <property type="match status" value="1"/>
</dbReference>
<feature type="compositionally biased region" description="Low complexity" evidence="2">
    <location>
        <begin position="435"/>
        <end position="447"/>
    </location>
</feature>